<evidence type="ECO:0000313" key="3">
    <source>
        <dbReference type="EMBL" id="ABJ85406.1"/>
    </source>
</evidence>
<evidence type="ECO:0000256" key="2">
    <source>
        <dbReference type="SAM" id="Phobius"/>
    </source>
</evidence>
<dbReference type="STRING" id="234267.Acid_4445"/>
<gene>
    <name evidence="3" type="ordered locus">Acid_4445</name>
</gene>
<keyword evidence="2" id="KW-1133">Transmembrane helix</keyword>
<feature type="transmembrane region" description="Helical" evidence="2">
    <location>
        <begin position="336"/>
        <end position="357"/>
    </location>
</feature>
<dbReference type="KEGG" id="sus:Acid_4445"/>
<feature type="transmembrane region" description="Helical" evidence="2">
    <location>
        <begin position="308"/>
        <end position="330"/>
    </location>
</feature>
<name>Q01Y59_SOLUE</name>
<dbReference type="OrthoDB" id="9844745at2"/>
<evidence type="ECO:0008006" key="4">
    <source>
        <dbReference type="Google" id="ProtNLM"/>
    </source>
</evidence>
<dbReference type="EMBL" id="CP000473">
    <property type="protein sequence ID" value="ABJ85406.1"/>
    <property type="molecule type" value="Genomic_DNA"/>
</dbReference>
<organism evidence="3">
    <name type="scientific">Solibacter usitatus (strain Ellin6076)</name>
    <dbReference type="NCBI Taxonomy" id="234267"/>
    <lineage>
        <taxon>Bacteria</taxon>
        <taxon>Pseudomonadati</taxon>
        <taxon>Acidobacteriota</taxon>
        <taxon>Terriglobia</taxon>
        <taxon>Bryobacterales</taxon>
        <taxon>Solibacteraceae</taxon>
        <taxon>Candidatus Solibacter</taxon>
    </lineage>
</organism>
<proteinExistence type="predicted"/>
<dbReference type="AlphaFoldDB" id="Q01Y59"/>
<dbReference type="eggNOG" id="ENOG5033PQV">
    <property type="taxonomic scope" value="Bacteria"/>
</dbReference>
<accession>Q01Y59</accession>
<dbReference type="HOGENOM" id="CLU_737503_0_0_0"/>
<reference evidence="3" key="1">
    <citation type="submission" date="2006-10" db="EMBL/GenBank/DDBJ databases">
        <title>Complete sequence of Solibacter usitatus Ellin6076.</title>
        <authorList>
            <consortium name="US DOE Joint Genome Institute"/>
            <person name="Copeland A."/>
            <person name="Lucas S."/>
            <person name="Lapidus A."/>
            <person name="Barry K."/>
            <person name="Detter J.C."/>
            <person name="Glavina del Rio T."/>
            <person name="Hammon N."/>
            <person name="Israni S."/>
            <person name="Dalin E."/>
            <person name="Tice H."/>
            <person name="Pitluck S."/>
            <person name="Thompson L.S."/>
            <person name="Brettin T."/>
            <person name="Bruce D."/>
            <person name="Han C."/>
            <person name="Tapia R."/>
            <person name="Gilna P."/>
            <person name="Schmutz J."/>
            <person name="Larimer F."/>
            <person name="Land M."/>
            <person name="Hauser L."/>
            <person name="Kyrpides N."/>
            <person name="Mikhailova N."/>
            <person name="Janssen P.H."/>
            <person name="Kuske C.R."/>
            <person name="Richardson P."/>
        </authorList>
    </citation>
    <scope>NUCLEOTIDE SEQUENCE</scope>
    <source>
        <strain evidence="3">Ellin6076</strain>
    </source>
</reference>
<feature type="transmembrane region" description="Helical" evidence="2">
    <location>
        <begin position="274"/>
        <end position="296"/>
    </location>
</feature>
<evidence type="ECO:0000256" key="1">
    <source>
        <dbReference type="SAM" id="MobiDB-lite"/>
    </source>
</evidence>
<feature type="compositionally biased region" description="Polar residues" evidence="1">
    <location>
        <begin position="1"/>
        <end position="10"/>
    </location>
</feature>
<protein>
    <recommendedName>
        <fullName evidence="4">Transmembrane protein</fullName>
    </recommendedName>
</protein>
<sequence length="375" mass="38810">MPATSFTKTYRAQAAPSHPHLDPINASTFQSDHSIGLAKAKNLLAYQQYLAAARASKAQTQGASPAFERNVQAQARQALADCQDLSAASLRITSQLNHTGLWGQLLNNVSATLKAGGPTGVSQLWGEVQQSLNNQKNSAAFASAGLTSDVAAAITAAISKVNANLVLHNGKVSVETQLAGESQPRRLGLKAPGTPPAGIAELLRRSQFEHVVSAFSNNDPIYLEAVGSPGNADYEPAELFAFAAVASRQRIAAHVRKLEDTGLATYQGNDPVDFVVGLLIAAAFLGILGSTILYLCDHPGEVVQPDGVCVAGLLMVVLAIGILGAVILIVGGVPGLSAVASLAIGGASLIAFAALVVEMVEHLPRFNPQPAPPPS</sequence>
<keyword evidence="2" id="KW-0812">Transmembrane</keyword>
<feature type="region of interest" description="Disordered" evidence="1">
    <location>
        <begin position="1"/>
        <end position="21"/>
    </location>
</feature>
<keyword evidence="2" id="KW-0472">Membrane</keyword>
<dbReference type="InParanoid" id="Q01Y59"/>